<dbReference type="InterPro" id="IPR021109">
    <property type="entry name" value="Peptidase_aspartic_dom_sf"/>
</dbReference>
<gene>
    <name evidence="1" type="ORF">U9M48_013926</name>
</gene>
<sequence>MKPPAGSRFTRLSTEEMAQRRLDGLCYNCPKKFSREHLKHCTMKGIYLLVGDLEESEDAPSDDDQEVAISLLALAGVPASQTLRLTTTIGEVHIQTLVDSSSTHSFIVTETGSRLGLHPVARPGLTVGIANGDRVPSTGICKAVSLRIGNEHFVLDLYVLPLGGYELVLGCDWLRTLGHVL</sequence>
<proteinExistence type="predicted"/>
<reference evidence="1 2" key="1">
    <citation type="submission" date="2024-02" db="EMBL/GenBank/DDBJ databases">
        <title>High-quality chromosome-scale genome assembly of Pensacola bahiagrass (Paspalum notatum Flugge var. saurae).</title>
        <authorList>
            <person name="Vega J.M."/>
            <person name="Podio M."/>
            <person name="Orjuela J."/>
            <person name="Siena L.A."/>
            <person name="Pessino S.C."/>
            <person name="Combes M.C."/>
            <person name="Mariac C."/>
            <person name="Albertini E."/>
            <person name="Pupilli F."/>
            <person name="Ortiz J.P.A."/>
            <person name="Leblanc O."/>
        </authorList>
    </citation>
    <scope>NUCLEOTIDE SEQUENCE [LARGE SCALE GENOMIC DNA]</scope>
    <source>
        <strain evidence="1">R1</strain>
        <tissue evidence="1">Leaf</tissue>
    </source>
</reference>
<evidence type="ECO:0000313" key="1">
    <source>
        <dbReference type="EMBL" id="WVZ64413.1"/>
    </source>
</evidence>
<protein>
    <submittedName>
        <fullName evidence="1">Uncharacterized protein</fullName>
    </submittedName>
</protein>
<name>A0AAQ3T0F2_PASNO</name>
<dbReference type="EMBL" id="CP144747">
    <property type="protein sequence ID" value="WVZ64413.1"/>
    <property type="molecule type" value="Genomic_DNA"/>
</dbReference>
<dbReference type="Pfam" id="PF08284">
    <property type="entry name" value="RVP_2"/>
    <property type="match status" value="1"/>
</dbReference>
<dbReference type="AlphaFoldDB" id="A0AAQ3T0F2"/>
<dbReference type="SUPFAM" id="SSF50630">
    <property type="entry name" value="Acid proteases"/>
    <property type="match status" value="1"/>
</dbReference>
<keyword evidence="2" id="KW-1185">Reference proteome</keyword>
<dbReference type="Proteomes" id="UP001341281">
    <property type="component" value="Chromosome 03"/>
</dbReference>
<organism evidence="1 2">
    <name type="scientific">Paspalum notatum var. saurae</name>
    <dbReference type="NCBI Taxonomy" id="547442"/>
    <lineage>
        <taxon>Eukaryota</taxon>
        <taxon>Viridiplantae</taxon>
        <taxon>Streptophyta</taxon>
        <taxon>Embryophyta</taxon>
        <taxon>Tracheophyta</taxon>
        <taxon>Spermatophyta</taxon>
        <taxon>Magnoliopsida</taxon>
        <taxon>Liliopsida</taxon>
        <taxon>Poales</taxon>
        <taxon>Poaceae</taxon>
        <taxon>PACMAD clade</taxon>
        <taxon>Panicoideae</taxon>
        <taxon>Andropogonodae</taxon>
        <taxon>Paspaleae</taxon>
        <taxon>Paspalinae</taxon>
        <taxon>Paspalum</taxon>
    </lineage>
</organism>
<dbReference type="CDD" id="cd00303">
    <property type="entry name" value="retropepsin_like"/>
    <property type="match status" value="1"/>
</dbReference>
<accession>A0AAQ3T0F2</accession>
<evidence type="ECO:0000313" key="2">
    <source>
        <dbReference type="Proteomes" id="UP001341281"/>
    </source>
</evidence>
<dbReference type="Gene3D" id="2.40.70.10">
    <property type="entry name" value="Acid Proteases"/>
    <property type="match status" value="1"/>
</dbReference>